<dbReference type="InterPro" id="IPR050439">
    <property type="entry name" value="ADAMTS_ADAMTS-like"/>
</dbReference>
<feature type="disulfide bond" evidence="13">
    <location>
        <begin position="367"/>
        <end position="390"/>
    </location>
</feature>
<evidence type="ECO:0000256" key="7">
    <source>
        <dbReference type="ARBA" id="ARBA00022833"/>
    </source>
</evidence>
<dbReference type="PROSITE" id="PS50215">
    <property type="entry name" value="ADAM_MEPRO"/>
    <property type="match status" value="1"/>
</dbReference>
<feature type="domain" description="Peptidase M12B" evidence="16">
    <location>
        <begin position="206"/>
        <end position="411"/>
    </location>
</feature>
<feature type="chain" id="PRO_5035741190" description="Peptidase M12B domain-containing protein" evidence="15">
    <location>
        <begin position="19"/>
        <end position="1203"/>
    </location>
</feature>
<organism evidence="17 18">
    <name type="scientific">Albula goreensis</name>
    <dbReference type="NCBI Taxonomy" id="1534307"/>
    <lineage>
        <taxon>Eukaryota</taxon>
        <taxon>Metazoa</taxon>
        <taxon>Chordata</taxon>
        <taxon>Craniata</taxon>
        <taxon>Vertebrata</taxon>
        <taxon>Euteleostomi</taxon>
        <taxon>Actinopterygii</taxon>
        <taxon>Neopterygii</taxon>
        <taxon>Teleostei</taxon>
        <taxon>Albuliformes</taxon>
        <taxon>Albulidae</taxon>
        <taxon>Albula</taxon>
    </lineage>
</organism>
<dbReference type="CDD" id="cd04273">
    <property type="entry name" value="ZnMc_ADAMTS_like"/>
    <property type="match status" value="1"/>
</dbReference>
<evidence type="ECO:0000256" key="6">
    <source>
        <dbReference type="ARBA" id="ARBA00022801"/>
    </source>
</evidence>
<keyword evidence="10" id="KW-0325">Glycoprotein</keyword>
<dbReference type="Pfam" id="PF19030">
    <property type="entry name" value="TSP1_ADAMTS"/>
    <property type="match status" value="3"/>
</dbReference>
<dbReference type="InterPro" id="IPR024079">
    <property type="entry name" value="MetalloPept_cat_dom_sf"/>
</dbReference>
<dbReference type="SMART" id="SM00209">
    <property type="entry name" value="TSP1"/>
    <property type="match status" value="6"/>
</dbReference>
<dbReference type="Pfam" id="PF00090">
    <property type="entry name" value="TSP_1"/>
    <property type="match status" value="2"/>
</dbReference>
<dbReference type="Pfam" id="PF19236">
    <property type="entry name" value="ADAMTS_CR_3"/>
    <property type="match status" value="1"/>
</dbReference>
<feature type="binding site" evidence="12">
    <location>
        <position position="292"/>
    </location>
    <ligand>
        <name>Ca(2+)</name>
        <dbReference type="ChEBI" id="CHEBI:29108"/>
        <label>2</label>
    </ligand>
</feature>
<evidence type="ECO:0000313" key="18">
    <source>
        <dbReference type="Proteomes" id="UP000829720"/>
    </source>
</evidence>
<dbReference type="InterPro" id="IPR036383">
    <property type="entry name" value="TSP1_rpt_sf"/>
</dbReference>
<dbReference type="GO" id="GO:0006508">
    <property type="term" value="P:proteolysis"/>
    <property type="evidence" value="ECO:0007669"/>
    <property type="project" value="UniProtKB-KW"/>
</dbReference>
<feature type="disulfide bond" evidence="13">
    <location>
        <begin position="281"/>
        <end position="334"/>
    </location>
</feature>
<feature type="binding site" evidence="12">
    <location>
        <position position="292"/>
    </location>
    <ligand>
        <name>Ca(2+)</name>
        <dbReference type="ChEBI" id="CHEBI:29108"/>
        <label>1</label>
    </ligand>
</feature>
<evidence type="ECO:0000256" key="13">
    <source>
        <dbReference type="PIRSR" id="PIRSR613273-3"/>
    </source>
</evidence>
<evidence type="ECO:0000256" key="9">
    <source>
        <dbReference type="ARBA" id="ARBA00023157"/>
    </source>
</evidence>
<name>A0A8T3DT82_9TELE</name>
<dbReference type="PRINTS" id="PR01857">
    <property type="entry name" value="ADAMTSFAMILY"/>
</dbReference>
<feature type="binding site" evidence="12">
    <location>
        <position position="209"/>
    </location>
    <ligand>
        <name>Ca(2+)</name>
        <dbReference type="ChEBI" id="CHEBI:29108"/>
        <label>1</label>
    </ligand>
</feature>
<dbReference type="Gene3D" id="3.40.1620.60">
    <property type="match status" value="1"/>
</dbReference>
<dbReference type="Gene3D" id="2.20.100.10">
    <property type="entry name" value="Thrombospondin type-1 (TSP1) repeat"/>
    <property type="match status" value="4"/>
</dbReference>
<feature type="active site" evidence="11 14">
    <location>
        <position position="351"/>
    </location>
</feature>
<dbReference type="Pfam" id="PF17771">
    <property type="entry name" value="ADAMTS_CR_2"/>
    <property type="match status" value="1"/>
</dbReference>
<feature type="binding site" evidence="12 14">
    <location>
        <position position="350"/>
    </location>
    <ligand>
        <name>Zn(2+)</name>
        <dbReference type="ChEBI" id="CHEBI:29105"/>
        <note>catalytic</note>
    </ligand>
</feature>
<feature type="binding site" evidence="12">
    <location>
        <position position="409"/>
    </location>
    <ligand>
        <name>Ca(2+)</name>
        <dbReference type="ChEBI" id="CHEBI:29108"/>
        <label>2</label>
    </ligand>
</feature>
<feature type="binding site" evidence="12">
    <location>
        <position position="406"/>
    </location>
    <ligand>
        <name>Ca(2+)</name>
        <dbReference type="ChEBI" id="CHEBI:29108"/>
        <label>1</label>
    </ligand>
</feature>
<keyword evidence="8" id="KW-0482">Metalloprotease</keyword>
<dbReference type="Pfam" id="PF05986">
    <property type="entry name" value="ADAMTS_spacer1"/>
    <property type="match status" value="1"/>
</dbReference>
<feature type="binding site" evidence="12">
    <location>
        <position position="409"/>
    </location>
    <ligand>
        <name>Ca(2+)</name>
        <dbReference type="ChEBI" id="CHEBI:29108"/>
        <label>1</label>
    </ligand>
</feature>
<keyword evidence="18" id="KW-1185">Reference proteome</keyword>
<feature type="disulfide bond" evidence="13">
    <location>
        <begin position="517"/>
        <end position="554"/>
    </location>
</feature>
<dbReference type="GO" id="GO:0030198">
    <property type="term" value="P:extracellular matrix organization"/>
    <property type="evidence" value="ECO:0007669"/>
    <property type="project" value="InterPro"/>
</dbReference>
<keyword evidence="7 12" id="KW-0862">Zinc</keyword>
<evidence type="ECO:0000256" key="2">
    <source>
        <dbReference type="ARBA" id="ARBA00022525"/>
    </source>
</evidence>
<feature type="disulfide bond" evidence="13">
    <location>
        <begin position="521"/>
        <end position="559"/>
    </location>
</feature>
<reference evidence="17" key="1">
    <citation type="submission" date="2021-01" db="EMBL/GenBank/DDBJ databases">
        <authorList>
            <person name="Zahm M."/>
            <person name="Roques C."/>
            <person name="Cabau C."/>
            <person name="Klopp C."/>
            <person name="Donnadieu C."/>
            <person name="Jouanno E."/>
            <person name="Lampietro C."/>
            <person name="Louis A."/>
            <person name="Herpin A."/>
            <person name="Echchiki A."/>
            <person name="Berthelot C."/>
            <person name="Parey E."/>
            <person name="Roest-Crollius H."/>
            <person name="Braasch I."/>
            <person name="Postlethwait J."/>
            <person name="Bobe J."/>
            <person name="Montfort J."/>
            <person name="Bouchez O."/>
            <person name="Begum T."/>
            <person name="Mejri S."/>
            <person name="Adams A."/>
            <person name="Chen W.-J."/>
            <person name="Guiguen Y."/>
        </authorList>
    </citation>
    <scope>NUCLEOTIDE SEQUENCE</scope>
    <source>
        <tissue evidence="17">Blood</tissue>
    </source>
</reference>
<dbReference type="InterPro" id="IPR001590">
    <property type="entry name" value="Peptidase_M12B"/>
</dbReference>
<evidence type="ECO:0000256" key="4">
    <source>
        <dbReference type="ARBA" id="ARBA00022723"/>
    </source>
</evidence>
<dbReference type="PANTHER" id="PTHR13723">
    <property type="entry name" value="ADAMTS A DISINTEGRIN AND METALLOPROTEASE WITH THROMBOSPONDIN MOTIFS PROTEASE"/>
    <property type="match status" value="1"/>
</dbReference>
<dbReference type="Proteomes" id="UP000829720">
    <property type="component" value="Unassembled WGS sequence"/>
</dbReference>
<evidence type="ECO:0000256" key="14">
    <source>
        <dbReference type="PROSITE-ProRule" id="PRU00276"/>
    </source>
</evidence>
<keyword evidence="9 13" id="KW-1015">Disulfide bond</keyword>
<comment type="cofactor">
    <cofactor evidence="12">
        <name>Zn(2+)</name>
        <dbReference type="ChEBI" id="CHEBI:29105"/>
    </cofactor>
    <text evidence="12">Binds 1 zinc ion per subunit.</text>
</comment>
<dbReference type="PROSITE" id="PS50092">
    <property type="entry name" value="TSP1"/>
    <property type="match status" value="5"/>
</dbReference>
<dbReference type="InterPro" id="IPR041645">
    <property type="entry name" value="ADAMTS_CR_2"/>
</dbReference>
<feature type="binding site" evidence="12 14">
    <location>
        <position position="360"/>
    </location>
    <ligand>
        <name>Zn(2+)</name>
        <dbReference type="ChEBI" id="CHEBI:29105"/>
        <note>catalytic</note>
    </ligand>
</feature>
<dbReference type="GO" id="GO:0046872">
    <property type="term" value="F:metal ion binding"/>
    <property type="evidence" value="ECO:0007669"/>
    <property type="project" value="UniProtKB-KW"/>
</dbReference>
<dbReference type="PANTHER" id="PTHR13723:SF20">
    <property type="entry name" value="A DISINTEGRIN AND METALLOPROTEINASE WITH THROMBOSPONDIN MOTIFS 13"/>
    <property type="match status" value="1"/>
</dbReference>
<feature type="disulfide bond" evidence="13">
    <location>
        <begin position="432"/>
        <end position="458"/>
    </location>
</feature>
<feature type="disulfide bond" evidence="13">
    <location>
        <begin position="453"/>
        <end position="487"/>
    </location>
</feature>
<feature type="disulfide bond" evidence="13">
    <location>
        <begin position="532"/>
        <end position="544"/>
    </location>
</feature>
<keyword evidence="3" id="KW-0645">Protease</keyword>
<proteinExistence type="predicted"/>
<dbReference type="OrthoDB" id="9942326at2759"/>
<dbReference type="GO" id="GO:0004222">
    <property type="term" value="F:metalloendopeptidase activity"/>
    <property type="evidence" value="ECO:0007669"/>
    <property type="project" value="InterPro"/>
</dbReference>
<evidence type="ECO:0000256" key="8">
    <source>
        <dbReference type="ARBA" id="ARBA00023049"/>
    </source>
</evidence>
<feature type="binding site" evidence="12">
    <location>
        <position position="299"/>
    </location>
    <ligand>
        <name>Ca(2+)</name>
        <dbReference type="ChEBI" id="CHEBI:29108"/>
        <label>1</label>
    </ligand>
</feature>
<feature type="disulfide bond" evidence="13">
    <location>
        <begin position="443"/>
        <end position="468"/>
    </location>
</feature>
<sequence length="1203" mass="131050">MAAAIVLLLAVVLPGYTALMRSTLEEGFLQSLGQQDVLFYFGTASVASVPEFEVIWVSCTCTRPWRCTFQAQGRDYVLGQERESRPPSCISVVERHLNSSVHVVQRMPGVCCEQLSVLQPHPAKGLLSLCESTLQGMVQAGDRRLHIQPVLRGHEHFTDMDLAHTATAGTLHLVLHQKLAVDTSPLRSPHLNPRRTLRSVVVPEVTHLELLVVVGPDVHNIHKQDTERYILTNLNIASELLRDVTLGANLRVHLVRMIILTEAEPEIQMSENITSSLMSVCAWGHRVNPLNDTDPLHADLLLYITRFDLELPDGNKQVRGVAQLGGACSSQWSCVITEDTGFDLGITIAHEIGHSFGINHDGTGNVCSTSGFMMASDGGYNSVDLTWSQCSRDQLQHFFSTGKADCVKDLPVLGGSLQHWKPGLYYGVDEQCRIAFGSSARACSFAHTDIDVCRVLSCHITPGDQSSCTRLLIPLLDGTECAPSKWCLKGRCVSPSQLSSSVMVHGSWSSWSEFSHCSRTCGGGVISRKRQCNNPRPAFGGKQCEGRDTEAELCNRQPCAGTQLSFMEEQCSLTDSQPLSLSLGTSLLYTWIPAVGLITGDAQCKLMCRPKVEQFMVSRGLEFTDGTRCEPDTPVPPGTVTACLGGKCQLFGCDGNLLSQKVKDVCGVCGGDGTTCSLVSESFTEGQAREYITFLTLPLNATRVHIINAMPMFTHLGVLVQGKYVVAGGGRVAVNTTHPSALEDSQLTYRLYLSPDGLPQREELLMPGPVSEETHVQVYRKYGKGYGEVTNPNISYSFYIPGNVTKEATPVGEWTTVTSPCSVTCGSGIQKTTAVCMDKDTEEHLEETLCEGADRPTAIPTKCHLPACPPYWVMGDFGPCNASCEGGVRERLVKCMQRQEETTVELPVLQCPQDSAPLSTESCNPQPCPTRWHMSEPRDCSVMCGQGEAQPAVSCVQTKNGVDVQVDDSLCAQFFRPTDSPPCVCPIDNKMQGKTHFNLKLAGNVMSQSSMEPVYVWSPVIGRCSKSCGNGLLQVWHSCVDQQSQLAVLEVHCNSLRKPQAYSMPCNPTPCPPTWHYKQGACSVSCGGGMAHRVLYCSRDVQGKEEVAIDLECGTAPRPAERVTCNTNACPPRWRVLDEGPCSVTCGEGILRRNVSCVQFQGAMKVKCLRSCVLKLSSLPQQCPVAYKPAPSAGWWRNGVSAL</sequence>
<dbReference type="AlphaFoldDB" id="A0A8T3DT82"/>
<evidence type="ECO:0000256" key="12">
    <source>
        <dbReference type="PIRSR" id="PIRSR613273-2"/>
    </source>
</evidence>
<dbReference type="SUPFAM" id="SSF82895">
    <property type="entry name" value="TSP-1 type 1 repeat"/>
    <property type="match status" value="4"/>
</dbReference>
<dbReference type="Pfam" id="PF01421">
    <property type="entry name" value="Reprolysin"/>
    <property type="match status" value="1"/>
</dbReference>
<keyword evidence="2" id="KW-0964">Secreted</keyword>
<evidence type="ECO:0000259" key="16">
    <source>
        <dbReference type="PROSITE" id="PS50215"/>
    </source>
</evidence>
<dbReference type="SUPFAM" id="SSF55486">
    <property type="entry name" value="Metalloproteases ('zincins'), catalytic domain"/>
    <property type="match status" value="1"/>
</dbReference>
<dbReference type="GO" id="GO:0005576">
    <property type="term" value="C:extracellular region"/>
    <property type="evidence" value="ECO:0007669"/>
    <property type="project" value="UniProtKB-SubCell"/>
</dbReference>
<dbReference type="GO" id="GO:0031012">
    <property type="term" value="C:extracellular matrix"/>
    <property type="evidence" value="ECO:0007669"/>
    <property type="project" value="TreeGrafter"/>
</dbReference>
<evidence type="ECO:0000256" key="1">
    <source>
        <dbReference type="ARBA" id="ARBA00004613"/>
    </source>
</evidence>
<keyword evidence="5" id="KW-0677">Repeat</keyword>
<comment type="caution">
    <text evidence="17">The sequence shown here is derived from an EMBL/GenBank/DDBJ whole genome shotgun (WGS) entry which is preliminary data.</text>
</comment>
<dbReference type="InterPro" id="IPR013273">
    <property type="entry name" value="ADAMTS/ADAMTS-like"/>
</dbReference>
<gene>
    <name evidence="17" type="ORF">AGOR_G00051990</name>
</gene>
<keyword evidence="12" id="KW-0106">Calcium</keyword>
<dbReference type="EMBL" id="JAERUA010000004">
    <property type="protein sequence ID" value="KAI1900639.1"/>
    <property type="molecule type" value="Genomic_DNA"/>
</dbReference>
<evidence type="ECO:0000256" key="10">
    <source>
        <dbReference type="ARBA" id="ARBA00023180"/>
    </source>
</evidence>
<feature type="binding site" evidence="12 14">
    <location>
        <position position="354"/>
    </location>
    <ligand>
        <name>Zn(2+)</name>
        <dbReference type="ChEBI" id="CHEBI:29105"/>
        <note>catalytic</note>
    </ligand>
</feature>
<dbReference type="InterPro" id="IPR000884">
    <property type="entry name" value="TSP1_rpt"/>
</dbReference>
<feature type="disulfide bond" evidence="13">
    <location>
        <begin position="328"/>
        <end position="406"/>
    </location>
</feature>
<evidence type="ECO:0000313" key="17">
    <source>
        <dbReference type="EMBL" id="KAI1900639.1"/>
    </source>
</evidence>
<comment type="caution">
    <text evidence="14">Lacks conserved residue(s) required for the propagation of feature annotation.</text>
</comment>
<evidence type="ECO:0000256" key="3">
    <source>
        <dbReference type="ARBA" id="ARBA00022670"/>
    </source>
</evidence>
<accession>A0A8T3DT82</accession>
<feature type="signal peptide" evidence="15">
    <location>
        <begin position="1"/>
        <end position="18"/>
    </location>
</feature>
<comment type="subcellular location">
    <subcellularLocation>
        <location evidence="1">Secreted</location>
    </subcellularLocation>
</comment>
<protein>
    <recommendedName>
        <fullName evidence="16">Peptidase M12B domain-containing protein</fullName>
    </recommendedName>
</protein>
<dbReference type="InterPro" id="IPR045371">
    <property type="entry name" value="ADAMTS_CR_3"/>
</dbReference>
<dbReference type="InterPro" id="IPR010294">
    <property type="entry name" value="ADAMTS_spacer1"/>
</dbReference>
<keyword evidence="6" id="KW-0378">Hydrolase</keyword>
<feature type="disulfide bond" evidence="13">
    <location>
        <begin position="481"/>
        <end position="492"/>
    </location>
</feature>
<dbReference type="Gene3D" id="3.40.390.10">
    <property type="entry name" value="Collagenase (Catalytic Domain)"/>
    <property type="match status" value="1"/>
</dbReference>
<evidence type="ECO:0000256" key="11">
    <source>
        <dbReference type="PIRSR" id="PIRSR613273-1"/>
    </source>
</evidence>
<feature type="binding site" evidence="12">
    <location>
        <position position="209"/>
    </location>
    <ligand>
        <name>Ca(2+)</name>
        <dbReference type="ChEBI" id="CHEBI:29108"/>
        <label>2</label>
    </ligand>
</feature>
<dbReference type="Gene3D" id="2.60.120.830">
    <property type="match status" value="1"/>
</dbReference>
<dbReference type="FunFam" id="2.20.100.10:FF:000007">
    <property type="entry name" value="Thrombospondin 1"/>
    <property type="match status" value="1"/>
</dbReference>
<evidence type="ECO:0000256" key="5">
    <source>
        <dbReference type="ARBA" id="ARBA00022737"/>
    </source>
</evidence>
<keyword evidence="15" id="KW-0732">Signal</keyword>
<keyword evidence="4 12" id="KW-0479">Metal-binding</keyword>
<evidence type="ECO:0000256" key="15">
    <source>
        <dbReference type="SAM" id="SignalP"/>
    </source>
</evidence>